<dbReference type="Gene3D" id="1.10.150.20">
    <property type="entry name" value="5' to 3' exonuclease, C-terminal subdomain"/>
    <property type="match status" value="1"/>
</dbReference>
<evidence type="ECO:0000256" key="6">
    <source>
        <dbReference type="HAMAP-Rule" id="MF_00203"/>
    </source>
</evidence>
<dbReference type="SMART" id="SM00465">
    <property type="entry name" value="GIYc"/>
    <property type="match status" value="1"/>
</dbReference>
<evidence type="ECO:0000256" key="2">
    <source>
        <dbReference type="ARBA" id="ARBA00022763"/>
    </source>
</evidence>
<dbReference type="PROSITE" id="PS50165">
    <property type="entry name" value="UVRC"/>
    <property type="match status" value="1"/>
</dbReference>
<evidence type="ECO:0000313" key="11">
    <source>
        <dbReference type="Proteomes" id="UP001597326"/>
    </source>
</evidence>
<dbReference type="InterPro" id="IPR038476">
    <property type="entry name" value="UvrC_RNase_H_dom_sf"/>
</dbReference>
<name>A0ABW4RRJ0_9ACTN</name>
<comment type="function">
    <text evidence="6">The UvrABC repair system catalyzes the recognition and processing of DNA lesions. UvrC both incises the 5' and 3' sides of the lesion. The N-terminal half is responsible for the 3' incision and the C-terminal half is responsible for the 5' incision.</text>
</comment>
<reference evidence="11" key="1">
    <citation type="journal article" date="2019" name="Int. J. Syst. Evol. Microbiol.">
        <title>The Global Catalogue of Microorganisms (GCM) 10K type strain sequencing project: providing services to taxonomists for standard genome sequencing and annotation.</title>
        <authorList>
            <consortium name="The Broad Institute Genomics Platform"/>
            <consortium name="The Broad Institute Genome Sequencing Center for Infectious Disease"/>
            <person name="Wu L."/>
            <person name="Ma J."/>
        </authorList>
    </citation>
    <scope>NUCLEOTIDE SEQUENCE [LARGE SCALE GENOMIC DNA]</scope>
    <source>
        <strain evidence="11">CAIM 431</strain>
    </source>
</reference>
<dbReference type="InterPro" id="IPR047296">
    <property type="entry name" value="GIY-YIG_UvrC_Cho"/>
</dbReference>
<dbReference type="Pfam" id="PF01541">
    <property type="entry name" value="GIY-YIG"/>
    <property type="match status" value="1"/>
</dbReference>
<dbReference type="NCBIfam" id="NF001824">
    <property type="entry name" value="PRK00558.1-5"/>
    <property type="match status" value="1"/>
</dbReference>
<proteinExistence type="inferred from homology"/>
<dbReference type="Pfam" id="PF08459">
    <property type="entry name" value="UvrC_RNaseH_dom"/>
    <property type="match status" value="1"/>
</dbReference>
<dbReference type="InterPro" id="IPR001943">
    <property type="entry name" value="UVR_dom"/>
</dbReference>
<protein>
    <recommendedName>
        <fullName evidence="6">UvrABC system protein C</fullName>
        <shortName evidence="6">Protein UvrC</shortName>
    </recommendedName>
    <alternativeName>
        <fullName evidence="6">Excinuclease ABC subunit C</fullName>
    </alternativeName>
</protein>
<comment type="subcellular location">
    <subcellularLocation>
        <location evidence="6">Cytoplasm</location>
    </subcellularLocation>
</comment>
<sequence>MADPSTYRPEPGTIPTDPGVYRFSDAHGQVIYVGKAKNLRQRLNSYFADPAGLHFRTQTMVRTAAKVEWTVVQNELESLQLEYTWIQQYDPRFNVKYRDDKSYPWLCITWSDEYPRVFVGRGAKRKGWRYYGPFGQAWAIRETVDALLHVFPMRSCSNGVFRNAAAAGRPCLLGYIGKCSAPCVGRISPEDHRELVSDFASFMAGQTGQLTRKMERSMMQASSNLEFEKAAVIRDSLTALKQATEKNAIVLDDGTDADVIALAADPLEVAVQIFNVRAGRVRGERGWVADRADDAGLEELVEQFLLQIYADESAADTETASHIPREVLVPVMPASGDVMAQLLSEQRHANVHLHVPQRGDKRVLLDTVARNAAEALQQHKMRRAGDLSTRNRALEQIQQVLELETAPLRIECYDISHLQGTEVVGSMVVFEDGLPRKSEYRRFVIRSFEGSDDLRAMKEVLTRRFRRLLDDRASMSAEAEGGPVLVDATTGAARKFAYAPALVVVDGGQPQVQAAAEVLEELGLADEIALCGLAKRLEEVWIPDEEYPLILPRTSEGLYLLQRLRDEAHRFAITHHRGRRSKAMVESVLDDVPGLGEVRRKALLKHFGSMKKLRAASVEEVGLVPGFGPRLAQAVVDAMAGQQPGEAVNVTTGEVIET</sequence>
<feature type="domain" description="UVR" evidence="7">
    <location>
        <begin position="208"/>
        <end position="243"/>
    </location>
</feature>
<dbReference type="HAMAP" id="MF_00203">
    <property type="entry name" value="UvrC"/>
    <property type="match status" value="1"/>
</dbReference>
<evidence type="ECO:0000313" key="10">
    <source>
        <dbReference type="EMBL" id="MFD1888684.1"/>
    </source>
</evidence>
<dbReference type="Gene3D" id="4.10.860.10">
    <property type="entry name" value="UVR domain"/>
    <property type="match status" value="1"/>
</dbReference>
<feature type="domain" description="GIY-YIG" evidence="8">
    <location>
        <begin position="16"/>
        <end position="95"/>
    </location>
</feature>
<dbReference type="InterPro" id="IPR004791">
    <property type="entry name" value="UvrC"/>
</dbReference>
<keyword evidence="3 6" id="KW-0228">DNA excision</keyword>
<dbReference type="PANTHER" id="PTHR30562">
    <property type="entry name" value="UVRC/OXIDOREDUCTASE"/>
    <property type="match status" value="1"/>
</dbReference>
<dbReference type="NCBIfam" id="TIGR00194">
    <property type="entry name" value="uvrC"/>
    <property type="match status" value="1"/>
</dbReference>
<evidence type="ECO:0000259" key="7">
    <source>
        <dbReference type="PROSITE" id="PS50151"/>
    </source>
</evidence>
<dbReference type="PROSITE" id="PS50151">
    <property type="entry name" value="UVR"/>
    <property type="match status" value="1"/>
</dbReference>
<dbReference type="SUPFAM" id="SSF46600">
    <property type="entry name" value="C-terminal UvrC-binding domain of UvrB"/>
    <property type="match status" value="1"/>
</dbReference>
<evidence type="ECO:0000256" key="5">
    <source>
        <dbReference type="ARBA" id="ARBA00023204"/>
    </source>
</evidence>
<keyword evidence="1 6" id="KW-0963">Cytoplasm</keyword>
<dbReference type="PROSITE" id="PS50164">
    <property type="entry name" value="GIY_YIG"/>
    <property type="match status" value="1"/>
</dbReference>
<feature type="domain" description="UvrC family homology region profile" evidence="9">
    <location>
        <begin position="259"/>
        <end position="519"/>
    </location>
</feature>
<dbReference type="GO" id="GO:0016787">
    <property type="term" value="F:hydrolase activity"/>
    <property type="evidence" value="ECO:0007669"/>
    <property type="project" value="UniProtKB-KW"/>
</dbReference>
<dbReference type="InterPro" id="IPR036876">
    <property type="entry name" value="UVR_dom_sf"/>
</dbReference>
<evidence type="ECO:0000259" key="8">
    <source>
        <dbReference type="PROSITE" id="PS50164"/>
    </source>
</evidence>
<evidence type="ECO:0000256" key="1">
    <source>
        <dbReference type="ARBA" id="ARBA00022490"/>
    </source>
</evidence>
<dbReference type="Pfam" id="PF02151">
    <property type="entry name" value="UVR"/>
    <property type="match status" value="1"/>
</dbReference>
<comment type="similarity">
    <text evidence="6">Belongs to the UvrC family.</text>
</comment>
<organism evidence="10 11">
    <name type="scientific">Luteococcus peritonei</name>
    <dbReference type="NCBI Taxonomy" id="88874"/>
    <lineage>
        <taxon>Bacteria</taxon>
        <taxon>Bacillati</taxon>
        <taxon>Actinomycetota</taxon>
        <taxon>Actinomycetes</taxon>
        <taxon>Propionibacteriales</taxon>
        <taxon>Propionibacteriaceae</taxon>
        <taxon>Luteococcus</taxon>
    </lineage>
</organism>
<dbReference type="PANTHER" id="PTHR30562:SF1">
    <property type="entry name" value="UVRABC SYSTEM PROTEIN C"/>
    <property type="match status" value="1"/>
</dbReference>
<dbReference type="RefSeq" id="WP_343871752.1">
    <property type="nucleotide sequence ID" value="NZ_BAAAIX010000001.1"/>
</dbReference>
<evidence type="ECO:0000256" key="4">
    <source>
        <dbReference type="ARBA" id="ARBA00022881"/>
    </source>
</evidence>
<dbReference type="SUPFAM" id="SSF82771">
    <property type="entry name" value="GIY-YIG endonuclease"/>
    <property type="match status" value="1"/>
</dbReference>
<keyword evidence="2 6" id="KW-0227">DNA damage</keyword>
<dbReference type="SUPFAM" id="SSF47781">
    <property type="entry name" value="RuvA domain 2-like"/>
    <property type="match status" value="1"/>
</dbReference>
<keyword evidence="10" id="KW-0378">Hydrolase</keyword>
<dbReference type="EMBL" id="JBHUFZ010000001">
    <property type="protein sequence ID" value="MFD1888684.1"/>
    <property type="molecule type" value="Genomic_DNA"/>
</dbReference>
<dbReference type="CDD" id="cd10434">
    <property type="entry name" value="GIY-YIG_UvrC_Cho"/>
    <property type="match status" value="1"/>
</dbReference>
<dbReference type="InterPro" id="IPR001162">
    <property type="entry name" value="UvrC_RNase_H_dom"/>
</dbReference>
<dbReference type="InterPro" id="IPR000305">
    <property type="entry name" value="GIY-YIG_endonuc"/>
</dbReference>
<accession>A0ABW4RRJ0</accession>
<dbReference type="Gene3D" id="3.30.420.340">
    <property type="entry name" value="UvrC, RNAse H endonuclease domain"/>
    <property type="match status" value="1"/>
</dbReference>
<dbReference type="Pfam" id="PF22920">
    <property type="entry name" value="UvrC_RNaseH"/>
    <property type="match status" value="1"/>
</dbReference>
<dbReference type="Proteomes" id="UP001597326">
    <property type="component" value="Unassembled WGS sequence"/>
</dbReference>
<dbReference type="InterPro" id="IPR050066">
    <property type="entry name" value="UvrABC_protein_C"/>
</dbReference>
<dbReference type="InterPro" id="IPR035901">
    <property type="entry name" value="GIY-YIG_endonuc_sf"/>
</dbReference>
<keyword evidence="4 6" id="KW-0267">Excision nuclease</keyword>
<evidence type="ECO:0000256" key="3">
    <source>
        <dbReference type="ARBA" id="ARBA00022769"/>
    </source>
</evidence>
<gene>
    <name evidence="6 10" type="primary">uvrC</name>
    <name evidence="10" type="ORF">ACFSCS_00585</name>
</gene>
<dbReference type="Gene3D" id="3.40.1440.10">
    <property type="entry name" value="GIY-YIG endonuclease"/>
    <property type="match status" value="1"/>
</dbReference>
<keyword evidence="11" id="KW-1185">Reference proteome</keyword>
<keyword evidence="6" id="KW-0742">SOS response</keyword>
<dbReference type="SMART" id="SM00278">
    <property type="entry name" value="HhH1"/>
    <property type="match status" value="2"/>
</dbReference>
<dbReference type="InterPro" id="IPR003583">
    <property type="entry name" value="Hlx-hairpin-Hlx_DNA-bd_motif"/>
</dbReference>
<keyword evidence="5 6" id="KW-0234">DNA repair</keyword>
<dbReference type="Pfam" id="PF14520">
    <property type="entry name" value="HHH_5"/>
    <property type="match status" value="1"/>
</dbReference>
<evidence type="ECO:0000259" key="9">
    <source>
        <dbReference type="PROSITE" id="PS50165"/>
    </source>
</evidence>
<comment type="caution">
    <text evidence="10">The sequence shown here is derived from an EMBL/GenBank/DDBJ whole genome shotgun (WGS) entry which is preliminary data.</text>
</comment>
<dbReference type="InterPro" id="IPR010994">
    <property type="entry name" value="RuvA_2-like"/>
</dbReference>
<comment type="subunit">
    <text evidence="6">Interacts with UvrB in an incision complex.</text>
</comment>